<dbReference type="SUPFAM" id="SSF46458">
    <property type="entry name" value="Globin-like"/>
    <property type="match status" value="1"/>
</dbReference>
<dbReference type="InterPro" id="IPR001486">
    <property type="entry name" value="Hemoglobin_trunc"/>
</dbReference>
<keyword evidence="4" id="KW-0408">Iron</keyword>
<evidence type="ECO:0000313" key="6">
    <source>
        <dbReference type="EMBL" id="MBB5034657.1"/>
    </source>
</evidence>
<dbReference type="AlphaFoldDB" id="A0A7W7YEE3"/>
<organism evidence="6 7">
    <name type="scientific">Prosthecobacter vanneervenii</name>
    <dbReference type="NCBI Taxonomy" id="48466"/>
    <lineage>
        <taxon>Bacteria</taxon>
        <taxon>Pseudomonadati</taxon>
        <taxon>Verrucomicrobiota</taxon>
        <taxon>Verrucomicrobiia</taxon>
        <taxon>Verrucomicrobiales</taxon>
        <taxon>Verrucomicrobiaceae</taxon>
        <taxon>Prosthecobacter</taxon>
    </lineage>
</organism>
<dbReference type="InterPro" id="IPR044203">
    <property type="entry name" value="GlbO/GLB3-like"/>
</dbReference>
<evidence type="ECO:0000256" key="2">
    <source>
        <dbReference type="ARBA" id="ARBA00022617"/>
    </source>
</evidence>
<reference evidence="6 7" key="1">
    <citation type="submission" date="2020-08" db="EMBL/GenBank/DDBJ databases">
        <title>Genomic Encyclopedia of Type Strains, Phase IV (KMG-IV): sequencing the most valuable type-strain genomes for metagenomic binning, comparative biology and taxonomic classification.</title>
        <authorList>
            <person name="Goeker M."/>
        </authorList>
    </citation>
    <scope>NUCLEOTIDE SEQUENCE [LARGE SCALE GENOMIC DNA]</scope>
    <source>
        <strain evidence="6 7">DSM 12252</strain>
    </source>
</reference>
<evidence type="ECO:0000256" key="3">
    <source>
        <dbReference type="ARBA" id="ARBA00022723"/>
    </source>
</evidence>
<name>A0A7W7YEE3_9BACT</name>
<comment type="similarity">
    <text evidence="5">Belongs to the truncated hemoglobin family. Group II subfamily.</text>
</comment>
<dbReference type="InterPro" id="IPR009050">
    <property type="entry name" value="Globin-like_sf"/>
</dbReference>
<dbReference type="PANTHER" id="PTHR47366:SF1">
    <property type="entry name" value="TWO-ON-TWO HEMOGLOBIN-3"/>
    <property type="match status" value="1"/>
</dbReference>
<dbReference type="Gene3D" id="1.10.490.10">
    <property type="entry name" value="Globins"/>
    <property type="match status" value="1"/>
</dbReference>
<dbReference type="GO" id="GO:0020037">
    <property type="term" value="F:heme binding"/>
    <property type="evidence" value="ECO:0007669"/>
    <property type="project" value="InterPro"/>
</dbReference>
<dbReference type="PANTHER" id="PTHR47366">
    <property type="entry name" value="TWO-ON-TWO HEMOGLOBIN-3"/>
    <property type="match status" value="1"/>
</dbReference>
<keyword evidence="3" id="KW-0479">Metal-binding</keyword>
<protein>
    <submittedName>
        <fullName evidence="6">Hemoglobin</fullName>
    </submittedName>
</protein>
<dbReference type="Proteomes" id="UP000590740">
    <property type="component" value="Unassembled WGS sequence"/>
</dbReference>
<dbReference type="GO" id="GO:0046872">
    <property type="term" value="F:metal ion binding"/>
    <property type="evidence" value="ECO:0007669"/>
    <property type="project" value="UniProtKB-KW"/>
</dbReference>
<dbReference type="GO" id="GO:0019825">
    <property type="term" value="F:oxygen binding"/>
    <property type="evidence" value="ECO:0007669"/>
    <property type="project" value="InterPro"/>
</dbReference>
<evidence type="ECO:0000256" key="4">
    <source>
        <dbReference type="ARBA" id="ARBA00023004"/>
    </source>
</evidence>
<dbReference type="InterPro" id="IPR012292">
    <property type="entry name" value="Globin/Proto"/>
</dbReference>
<evidence type="ECO:0000313" key="7">
    <source>
        <dbReference type="Proteomes" id="UP000590740"/>
    </source>
</evidence>
<keyword evidence="1" id="KW-0813">Transport</keyword>
<evidence type="ECO:0000256" key="1">
    <source>
        <dbReference type="ARBA" id="ARBA00022448"/>
    </source>
</evidence>
<gene>
    <name evidence="6" type="ORF">HNQ65_004262</name>
</gene>
<dbReference type="GO" id="GO:0005344">
    <property type="term" value="F:oxygen carrier activity"/>
    <property type="evidence" value="ECO:0007669"/>
    <property type="project" value="InterPro"/>
</dbReference>
<keyword evidence="7" id="KW-1185">Reference proteome</keyword>
<dbReference type="EMBL" id="JACHIG010000010">
    <property type="protein sequence ID" value="MBB5034657.1"/>
    <property type="molecule type" value="Genomic_DNA"/>
</dbReference>
<comment type="caution">
    <text evidence="6">The sequence shown here is derived from an EMBL/GenBank/DDBJ whole genome shotgun (WGS) entry which is preliminary data.</text>
</comment>
<proteinExistence type="inferred from homology"/>
<dbReference type="RefSeq" id="WP_184342678.1">
    <property type="nucleotide sequence ID" value="NZ_JACHIG010000010.1"/>
</dbReference>
<keyword evidence="2" id="KW-0349">Heme</keyword>
<evidence type="ECO:0000256" key="5">
    <source>
        <dbReference type="ARBA" id="ARBA00034496"/>
    </source>
</evidence>
<dbReference type="Pfam" id="PF01152">
    <property type="entry name" value="Bac_globin"/>
    <property type="match status" value="1"/>
</dbReference>
<sequence length="126" mass="14642">MDELSTLCARVGEKTLRDMVTAFYRRVRVDDLIGVMYPADDWENAEKRLADFIVYRFGGPQTYIQERGHPRLRGRHMPFPIGEAERDRWMKLMTEAMQEVVVPAAEAQTIGLFFAQVADMMRNREG</sequence>
<accession>A0A7W7YEE3</accession>